<keyword evidence="3 5" id="KW-0812">Transmembrane</keyword>
<dbReference type="InterPro" id="IPR001972">
    <property type="entry name" value="Stomatin_HflK_fam"/>
</dbReference>
<dbReference type="PANTHER" id="PTHR43327">
    <property type="entry name" value="STOMATIN-LIKE PROTEIN 2, MITOCHONDRIAL"/>
    <property type="match status" value="1"/>
</dbReference>
<evidence type="ECO:0000256" key="3">
    <source>
        <dbReference type="ARBA" id="ARBA00022692"/>
    </source>
</evidence>
<comment type="subcellular location">
    <subcellularLocation>
        <location evidence="1">Membrane</location>
        <topology evidence="1">Single-pass membrane protein</topology>
    </subcellularLocation>
</comment>
<dbReference type="InterPro" id="IPR050710">
    <property type="entry name" value="Band7/mec-2_domain"/>
</dbReference>
<dbReference type="SMART" id="SM00244">
    <property type="entry name" value="PHB"/>
    <property type="match status" value="1"/>
</dbReference>
<dbReference type="SUPFAM" id="SSF117892">
    <property type="entry name" value="Band 7/SPFH domain"/>
    <property type="match status" value="1"/>
</dbReference>
<dbReference type="AlphaFoldDB" id="A0A7C8DCQ7"/>
<keyword evidence="4 5" id="KW-1133">Transmembrane helix</keyword>
<dbReference type="EMBL" id="DUAV01000017">
    <property type="protein sequence ID" value="HIG63243.1"/>
    <property type="molecule type" value="Genomic_DNA"/>
</dbReference>
<organism evidence="7 8">
    <name type="scientific">Marine Group III euryarchaeote</name>
    <dbReference type="NCBI Taxonomy" id="2173149"/>
    <lineage>
        <taxon>Archaea</taxon>
        <taxon>Methanobacteriati</taxon>
        <taxon>Thermoplasmatota</taxon>
        <taxon>Thermoplasmata</taxon>
        <taxon>Candidatus Thermoprofundales</taxon>
    </lineage>
</organism>
<gene>
    <name evidence="7" type="ORF">EYQ16_01820</name>
</gene>
<feature type="domain" description="Band 7" evidence="6">
    <location>
        <begin position="42"/>
        <end position="199"/>
    </location>
</feature>
<sequence length="385" mass="42055">MALLALPLAAADSHDSDGGGGWGFLLFAFFILFALTVVVLFAVIRQVNAYEIGVRLRLGKYKDQLNPGWNFVIPFLDQVIMVDLRTQVLDVPRQEVITKDNSPTMVDAVIYFRVADGKRSVLEVTSYRQAIINMAQTTLRAVIGDMELDQVLSNRDKINLGLRDRLDVETDKWGVKVENVEIREVDPSPNVKQAMEDQTAAERNRRANILRADGDKRAAILNAEGDKQSRILEAEGLRQAQILEAQGQRTAHILQQQGEAQGLRIISMGAAALDSKALTVLSLDTLKNLGAGASTKFVLPFEITRLIEGAAEYVGAARATPDKEISQVADVEKALGAADDILGPIPTAEEMAKEMQAIKDEVAVAAVHSKASTETPEELNESPEE</sequence>
<name>A0A7C8DCQ7_9ARCH</name>
<evidence type="ECO:0000256" key="1">
    <source>
        <dbReference type="ARBA" id="ARBA00004167"/>
    </source>
</evidence>
<dbReference type="InterPro" id="IPR001107">
    <property type="entry name" value="Band_7"/>
</dbReference>
<feature type="transmembrane region" description="Helical" evidence="5">
    <location>
        <begin position="23"/>
        <end position="44"/>
    </location>
</feature>
<proteinExistence type="inferred from homology"/>
<protein>
    <submittedName>
        <fullName evidence="7">SPFH/Band 7/PHB domain protein</fullName>
    </submittedName>
</protein>
<evidence type="ECO:0000313" key="7">
    <source>
        <dbReference type="EMBL" id="HIG63243.1"/>
    </source>
</evidence>
<evidence type="ECO:0000256" key="2">
    <source>
        <dbReference type="ARBA" id="ARBA00008164"/>
    </source>
</evidence>
<dbReference type="GO" id="GO:0098552">
    <property type="term" value="C:side of membrane"/>
    <property type="evidence" value="ECO:0007669"/>
    <property type="project" value="UniProtKB-ARBA"/>
</dbReference>
<evidence type="ECO:0000259" key="6">
    <source>
        <dbReference type="SMART" id="SM00244"/>
    </source>
</evidence>
<dbReference type="Proteomes" id="UP000589516">
    <property type="component" value="Unassembled WGS sequence"/>
</dbReference>
<keyword evidence="5" id="KW-0472">Membrane</keyword>
<comment type="similarity">
    <text evidence="2">Belongs to the band 7/mec-2 family.</text>
</comment>
<dbReference type="InterPro" id="IPR036013">
    <property type="entry name" value="Band_7/SPFH_dom_sf"/>
</dbReference>
<dbReference type="PRINTS" id="PR00721">
    <property type="entry name" value="STOMATIN"/>
</dbReference>
<evidence type="ECO:0000256" key="5">
    <source>
        <dbReference type="SAM" id="Phobius"/>
    </source>
</evidence>
<reference evidence="8" key="1">
    <citation type="journal article" date="2019" name="bioRxiv">
        <title>Genome diversification in globally distributed novel marine Proteobacteria is linked to environmental adaptation.</title>
        <authorList>
            <person name="Zhou Z."/>
            <person name="Tran P.Q."/>
            <person name="Kieft K."/>
            <person name="Anantharaman K."/>
        </authorList>
    </citation>
    <scope>NUCLEOTIDE SEQUENCE [LARGE SCALE GENOMIC DNA]</scope>
</reference>
<evidence type="ECO:0000256" key="4">
    <source>
        <dbReference type="ARBA" id="ARBA00022989"/>
    </source>
</evidence>
<dbReference type="FunFam" id="3.30.479.30:FF:000004">
    <property type="entry name" value="Putative membrane protease family, stomatin"/>
    <property type="match status" value="1"/>
</dbReference>
<dbReference type="Pfam" id="PF01145">
    <property type="entry name" value="Band_7"/>
    <property type="match status" value="1"/>
</dbReference>
<evidence type="ECO:0000313" key="8">
    <source>
        <dbReference type="Proteomes" id="UP000589516"/>
    </source>
</evidence>
<accession>A0A7C8DCQ7</accession>
<dbReference type="PANTHER" id="PTHR43327:SF10">
    <property type="entry name" value="STOMATIN-LIKE PROTEIN 2, MITOCHONDRIAL"/>
    <property type="match status" value="1"/>
</dbReference>
<dbReference type="Gene3D" id="3.30.479.30">
    <property type="entry name" value="Band 7 domain"/>
    <property type="match status" value="1"/>
</dbReference>
<comment type="caution">
    <text evidence="7">The sequence shown here is derived from an EMBL/GenBank/DDBJ whole genome shotgun (WGS) entry which is preliminary data.</text>
</comment>
<dbReference type="GO" id="GO:0005886">
    <property type="term" value="C:plasma membrane"/>
    <property type="evidence" value="ECO:0007669"/>
    <property type="project" value="UniProtKB-ARBA"/>
</dbReference>